<dbReference type="Gene3D" id="3.20.20.80">
    <property type="entry name" value="Glycosidases"/>
    <property type="match status" value="1"/>
</dbReference>
<dbReference type="InterPro" id="IPR006104">
    <property type="entry name" value="Glyco_hydro_2_N"/>
</dbReference>
<dbReference type="GO" id="GO:0009341">
    <property type="term" value="C:beta-galactosidase complex"/>
    <property type="evidence" value="ECO:0007669"/>
    <property type="project" value="InterPro"/>
</dbReference>
<dbReference type="InterPro" id="IPR050347">
    <property type="entry name" value="Bact_Beta-galactosidase"/>
</dbReference>
<evidence type="ECO:0000256" key="7">
    <source>
        <dbReference type="RuleBase" id="RU361154"/>
    </source>
</evidence>
<evidence type="ECO:0000256" key="6">
    <source>
        <dbReference type="ARBA" id="ARBA00032230"/>
    </source>
</evidence>
<dbReference type="PROSITE" id="PS00719">
    <property type="entry name" value="GLYCOSYL_HYDROL_F2_1"/>
    <property type="match status" value="1"/>
</dbReference>
<evidence type="ECO:0000313" key="11">
    <source>
        <dbReference type="Proteomes" id="UP000002432"/>
    </source>
</evidence>
<dbReference type="InterPro" id="IPR023230">
    <property type="entry name" value="Glyco_hydro_2_CS"/>
</dbReference>
<dbReference type="Pfam" id="PF02929">
    <property type="entry name" value="Bgal_small_N"/>
    <property type="match status" value="1"/>
</dbReference>
<dbReference type="SUPFAM" id="SSF49785">
    <property type="entry name" value="Galactose-binding domain-like"/>
    <property type="match status" value="1"/>
</dbReference>
<evidence type="ECO:0000256" key="2">
    <source>
        <dbReference type="ARBA" id="ARBA00007401"/>
    </source>
</evidence>
<dbReference type="Gene3D" id="2.70.98.10">
    <property type="match status" value="1"/>
</dbReference>
<name>Q1II16_KORVE</name>
<dbReference type="InterPro" id="IPR036156">
    <property type="entry name" value="Beta-gal/glucu_dom_sf"/>
</dbReference>
<gene>
    <name evidence="10" type="ordered locus">Acid345_4484</name>
</gene>
<dbReference type="Pfam" id="PF02836">
    <property type="entry name" value="Glyco_hydro_2_C"/>
    <property type="match status" value="1"/>
</dbReference>
<dbReference type="PANTHER" id="PTHR46323:SF2">
    <property type="entry name" value="BETA-GALACTOSIDASE"/>
    <property type="match status" value="1"/>
</dbReference>
<feature type="chain" id="PRO_5004191178" description="Beta-galactosidase" evidence="8">
    <location>
        <begin position="21"/>
        <end position="1049"/>
    </location>
</feature>
<dbReference type="Pfam" id="PF00703">
    <property type="entry name" value="Glyco_hydro_2"/>
    <property type="match status" value="1"/>
</dbReference>
<dbReference type="SUPFAM" id="SSF49303">
    <property type="entry name" value="beta-Galactosidase/glucuronidase domain"/>
    <property type="match status" value="2"/>
</dbReference>
<dbReference type="SMART" id="SM01038">
    <property type="entry name" value="Bgal_small_N"/>
    <property type="match status" value="1"/>
</dbReference>
<dbReference type="CAZy" id="GH2">
    <property type="family name" value="Glycoside Hydrolase Family 2"/>
</dbReference>
<comment type="similarity">
    <text evidence="2 7">Belongs to the glycosyl hydrolase 2 family.</text>
</comment>
<evidence type="ECO:0000256" key="4">
    <source>
        <dbReference type="ARBA" id="ARBA00022801"/>
    </source>
</evidence>
<dbReference type="eggNOG" id="COG3250">
    <property type="taxonomic scope" value="Bacteria"/>
</dbReference>
<dbReference type="InterPro" id="IPR017853">
    <property type="entry name" value="GH"/>
</dbReference>
<dbReference type="Gene3D" id="2.60.40.10">
    <property type="entry name" value="Immunoglobulins"/>
    <property type="match status" value="2"/>
</dbReference>
<feature type="signal peptide" evidence="8">
    <location>
        <begin position="1"/>
        <end position="20"/>
    </location>
</feature>
<dbReference type="AlphaFoldDB" id="Q1II16"/>
<dbReference type="RefSeq" id="WP_011525281.1">
    <property type="nucleotide sequence ID" value="NC_008009.1"/>
</dbReference>
<dbReference type="InterPro" id="IPR004199">
    <property type="entry name" value="B-gal_small/dom_5"/>
</dbReference>
<dbReference type="SUPFAM" id="SSF74650">
    <property type="entry name" value="Galactose mutarotase-like"/>
    <property type="match status" value="1"/>
</dbReference>
<dbReference type="InterPro" id="IPR006103">
    <property type="entry name" value="Glyco_hydro_2_cat"/>
</dbReference>
<dbReference type="InterPro" id="IPR008979">
    <property type="entry name" value="Galactose-bd-like_sf"/>
</dbReference>
<reference evidence="10 11" key="1">
    <citation type="journal article" date="2009" name="Appl. Environ. Microbiol.">
        <title>Three genomes from the phylum Acidobacteria provide insight into the lifestyles of these microorganisms in soils.</title>
        <authorList>
            <person name="Ward N.L."/>
            <person name="Challacombe J.F."/>
            <person name="Janssen P.H."/>
            <person name="Henrissat B."/>
            <person name="Coutinho P.M."/>
            <person name="Wu M."/>
            <person name="Xie G."/>
            <person name="Haft D.H."/>
            <person name="Sait M."/>
            <person name="Badger J."/>
            <person name="Barabote R.D."/>
            <person name="Bradley B."/>
            <person name="Brettin T.S."/>
            <person name="Brinkac L.M."/>
            <person name="Bruce D."/>
            <person name="Creasy T."/>
            <person name="Daugherty S.C."/>
            <person name="Davidsen T.M."/>
            <person name="DeBoy R.T."/>
            <person name="Detter J.C."/>
            <person name="Dodson R.J."/>
            <person name="Durkin A.S."/>
            <person name="Ganapathy A."/>
            <person name="Gwinn-Giglio M."/>
            <person name="Han C.S."/>
            <person name="Khouri H."/>
            <person name="Kiss H."/>
            <person name="Kothari S.P."/>
            <person name="Madupu R."/>
            <person name="Nelson K.E."/>
            <person name="Nelson W.C."/>
            <person name="Paulsen I."/>
            <person name="Penn K."/>
            <person name="Ren Q."/>
            <person name="Rosovitz M.J."/>
            <person name="Selengut J.D."/>
            <person name="Shrivastava S."/>
            <person name="Sullivan S.A."/>
            <person name="Tapia R."/>
            <person name="Thompson L.S."/>
            <person name="Watkins K.L."/>
            <person name="Yang Q."/>
            <person name="Yu C."/>
            <person name="Zafar N."/>
            <person name="Zhou L."/>
            <person name="Kuske C.R."/>
        </authorList>
    </citation>
    <scope>NUCLEOTIDE SEQUENCE [LARGE SCALE GENOMIC DNA]</scope>
    <source>
        <strain evidence="10 11">Ellin345</strain>
    </source>
</reference>
<evidence type="ECO:0000256" key="8">
    <source>
        <dbReference type="SAM" id="SignalP"/>
    </source>
</evidence>
<keyword evidence="4 7" id="KW-0378">Hydrolase</keyword>
<keyword evidence="8" id="KW-0732">Signal</keyword>
<dbReference type="OrthoDB" id="9762066at2"/>
<evidence type="ECO:0000313" key="10">
    <source>
        <dbReference type="EMBL" id="ABF43484.1"/>
    </source>
</evidence>
<keyword evidence="5 7" id="KW-0326">Glycosidase</keyword>
<dbReference type="STRING" id="204669.Acid345_4484"/>
<accession>Q1II16</accession>
<dbReference type="InterPro" id="IPR013783">
    <property type="entry name" value="Ig-like_fold"/>
</dbReference>
<dbReference type="FunFam" id="2.60.40.10:FF:000680">
    <property type="entry name" value="Beta-galactosidase"/>
    <property type="match status" value="1"/>
</dbReference>
<dbReference type="HOGENOM" id="CLU_002346_0_2_0"/>
<dbReference type="InterPro" id="IPR032312">
    <property type="entry name" value="LacZ_4"/>
</dbReference>
<dbReference type="Pfam" id="PF02837">
    <property type="entry name" value="Glyco_hydro_2_N"/>
    <property type="match status" value="1"/>
</dbReference>
<proteinExistence type="inferred from homology"/>
<dbReference type="Pfam" id="PF16353">
    <property type="entry name" value="LacZ_4"/>
    <property type="match status" value="1"/>
</dbReference>
<keyword evidence="11" id="KW-1185">Reference proteome</keyword>
<dbReference type="GO" id="GO:0005990">
    <property type="term" value="P:lactose catabolic process"/>
    <property type="evidence" value="ECO:0007669"/>
    <property type="project" value="TreeGrafter"/>
</dbReference>
<comment type="catalytic activity">
    <reaction evidence="1 7">
        <text>Hydrolysis of terminal non-reducing beta-D-galactose residues in beta-D-galactosides.</text>
        <dbReference type="EC" id="3.2.1.23"/>
    </reaction>
</comment>
<dbReference type="Proteomes" id="UP000002432">
    <property type="component" value="Chromosome"/>
</dbReference>
<dbReference type="GO" id="GO:0004565">
    <property type="term" value="F:beta-galactosidase activity"/>
    <property type="evidence" value="ECO:0007669"/>
    <property type="project" value="UniProtKB-EC"/>
</dbReference>
<dbReference type="InterPro" id="IPR014718">
    <property type="entry name" value="GH-type_carb-bd"/>
</dbReference>
<evidence type="ECO:0000256" key="5">
    <source>
        <dbReference type="ARBA" id="ARBA00023295"/>
    </source>
</evidence>
<evidence type="ECO:0000256" key="1">
    <source>
        <dbReference type="ARBA" id="ARBA00001412"/>
    </source>
</evidence>
<dbReference type="SUPFAM" id="SSF51445">
    <property type="entry name" value="(Trans)glycosidases"/>
    <property type="match status" value="1"/>
</dbReference>
<sequence>MRRLAAFFFLFALLGVLGFAQTPDWENPRVFGINREAPRATFTPFPDEASALKRREQPSVFMQSLNGMWKFHWVKSPEERPQDFYQPNYDVSAWKEIRVPANWEMEGYGTPIYTNIIYPFERDAPRVTTAPADHSWTAYLQRDPVGSYRRDFTLPDSWNGRETFLVFDGVNSAYYLWINGQKVGYSQDTRMMAEFNITKYLKPGTNTIAVEVYRWCDGSYIEDQDFWRMSGIYRNVTLVSRAPLHIRDFQVQTPFDAQYRDAILKVRVDVRNLGASNSAATLEAQLLDDNSKPVFAILAKRVQLEQNKETSITLEQLVKAPKQWSAEIPNLYQLLLTLKDADGKTLEVIPWKIGFRQSEIKGDQILFNGKKLMIKGVNRHEFDPDLGQVVTRERMIQDIRIMKQNNINAVRTSHYPNVPEWYELADEYGLYILDEANVESHGYDSEAQQRISTGEDYTDAIVDRIHRTIERDKNHPSIIGFSLGNEAGWGRNMAAERDWAKAHHPEFFIIYQPHDSVHGDALSPMYVKPQEIVGYYKEHGQGRPFFEIEYAHAMGNGTGNFQQYWDVFDSERWAHGGFIWDWVDQGIRRKNAQGREIWAYGGDFGDKPNDDNFVTNGLVLPDRTPHPGLTEVKHSYANIKVEAVDLAAGEFRIRNKYNFRDLSFVRGTWVLEENGNAIKAGEIPASSVAPLATQEVTIDLSRPAIRPTADYLVTIRYELRESTPWAPKGHVIAWDQFALESGRELSSAVRRERAPTLKIEDMEHQFAVYNDRFSITIGKESGSIESFTLDGKNLITAPLSPNFWRAPTDNDRGNGMPQRQAIWRLAGQNREVQSVKAEQPQPNLVRIATEMKLPAGNSTQKYTYTIHGDGTVEIASTLHADPSLPDLPRVGMQMRVLGSLRNVEWFGRGPDENYWDRNLASNVGLYKNTMDKMWFPYIEPQETGNRTDVRWVTFTDDQGFGFKATGEPLLNFSAWPFRMSEIEHEKSPVNIGRKHAGDIEMSDDITVNLDYKQMGVAGDDSWGAPVHKEFTLPASDYTYRFRLEPVGVK</sequence>
<dbReference type="Gene3D" id="2.60.120.260">
    <property type="entry name" value="Galactose-binding domain-like"/>
    <property type="match status" value="1"/>
</dbReference>
<dbReference type="KEGG" id="aba:Acid345_4484"/>
<dbReference type="EMBL" id="CP000360">
    <property type="protein sequence ID" value="ABF43484.1"/>
    <property type="molecule type" value="Genomic_DNA"/>
</dbReference>
<dbReference type="EC" id="3.2.1.23" evidence="3 7"/>
<organism evidence="10 11">
    <name type="scientific">Koribacter versatilis (strain Ellin345)</name>
    <dbReference type="NCBI Taxonomy" id="204669"/>
    <lineage>
        <taxon>Bacteria</taxon>
        <taxon>Pseudomonadati</taxon>
        <taxon>Acidobacteriota</taxon>
        <taxon>Terriglobia</taxon>
        <taxon>Terriglobales</taxon>
        <taxon>Candidatus Korobacteraceae</taxon>
        <taxon>Candidatus Korobacter</taxon>
    </lineage>
</organism>
<dbReference type="InterPro" id="IPR006101">
    <property type="entry name" value="Glyco_hydro_2"/>
</dbReference>
<dbReference type="GO" id="GO:0030246">
    <property type="term" value="F:carbohydrate binding"/>
    <property type="evidence" value="ECO:0007669"/>
    <property type="project" value="InterPro"/>
</dbReference>
<dbReference type="PRINTS" id="PR00132">
    <property type="entry name" value="GLHYDRLASE2"/>
</dbReference>
<dbReference type="InterPro" id="IPR006102">
    <property type="entry name" value="Ig-like_GH2"/>
</dbReference>
<dbReference type="InterPro" id="IPR011013">
    <property type="entry name" value="Gal_mutarotase_sf_dom"/>
</dbReference>
<dbReference type="PANTHER" id="PTHR46323">
    <property type="entry name" value="BETA-GALACTOSIDASE"/>
    <property type="match status" value="1"/>
</dbReference>
<feature type="domain" description="Beta galactosidase small chain/" evidence="9">
    <location>
        <begin position="767"/>
        <end position="1044"/>
    </location>
</feature>
<evidence type="ECO:0000259" key="9">
    <source>
        <dbReference type="SMART" id="SM01038"/>
    </source>
</evidence>
<protein>
    <recommendedName>
        <fullName evidence="3 7">Beta-galactosidase</fullName>
        <ecNumber evidence="3 7">3.2.1.23</ecNumber>
    </recommendedName>
    <alternativeName>
        <fullName evidence="6 7">Lactase</fullName>
    </alternativeName>
</protein>
<evidence type="ECO:0000256" key="3">
    <source>
        <dbReference type="ARBA" id="ARBA00012756"/>
    </source>
</evidence>
<dbReference type="EnsemblBacteria" id="ABF43484">
    <property type="protein sequence ID" value="ABF43484"/>
    <property type="gene ID" value="Acid345_4484"/>
</dbReference>